<evidence type="ECO:0000313" key="3">
    <source>
        <dbReference type="EMBL" id="SCQ24258.1"/>
    </source>
</evidence>
<evidence type="ECO:0000313" key="4">
    <source>
        <dbReference type="Proteomes" id="UP000182057"/>
    </source>
</evidence>
<gene>
    <name evidence="3" type="ORF">TFUB20_02399</name>
</gene>
<evidence type="ECO:0000256" key="1">
    <source>
        <dbReference type="SAM" id="Phobius"/>
    </source>
</evidence>
<dbReference type="SMART" id="SM00014">
    <property type="entry name" value="acidPPc"/>
    <property type="match status" value="1"/>
</dbReference>
<organism evidence="3 4">
    <name type="scientific">Tannerella forsythia</name>
    <name type="common">Bacteroides forsythus</name>
    <dbReference type="NCBI Taxonomy" id="28112"/>
    <lineage>
        <taxon>Bacteria</taxon>
        <taxon>Pseudomonadati</taxon>
        <taxon>Bacteroidota</taxon>
        <taxon>Bacteroidia</taxon>
        <taxon>Bacteroidales</taxon>
        <taxon>Tannerellaceae</taxon>
        <taxon>Tannerella</taxon>
    </lineage>
</organism>
<dbReference type="Pfam" id="PF01569">
    <property type="entry name" value="PAP2"/>
    <property type="match status" value="1"/>
</dbReference>
<dbReference type="OrthoDB" id="9789113at2"/>
<reference evidence="3 4" key="1">
    <citation type="submission" date="2016-09" db="EMBL/GenBank/DDBJ databases">
        <authorList>
            <person name="Capua I."/>
            <person name="De Benedictis P."/>
            <person name="Joannis T."/>
            <person name="Lombin L.H."/>
            <person name="Cattoli G."/>
        </authorList>
    </citation>
    <scope>NUCLEOTIDE SEQUENCE [LARGE SCALE GENOMIC DNA]</scope>
    <source>
        <strain evidence="3 4">UB20</strain>
    </source>
</reference>
<dbReference type="Gene3D" id="1.20.144.10">
    <property type="entry name" value="Phosphatidic acid phosphatase type 2/haloperoxidase"/>
    <property type="match status" value="1"/>
</dbReference>
<dbReference type="SUPFAM" id="SSF48317">
    <property type="entry name" value="Acid phosphatase/Vanadium-dependent haloperoxidase"/>
    <property type="match status" value="1"/>
</dbReference>
<feature type="transmembrane region" description="Helical" evidence="1">
    <location>
        <begin position="106"/>
        <end position="128"/>
    </location>
</feature>
<name>A0A1D3UWE0_TANFO</name>
<dbReference type="AlphaFoldDB" id="A0A1D3UWE0"/>
<dbReference type="RefSeq" id="WP_052449118.1">
    <property type="nucleotide sequence ID" value="NZ_CBDEMX010000121.1"/>
</dbReference>
<dbReference type="InterPro" id="IPR000326">
    <property type="entry name" value="PAP2/HPO"/>
</dbReference>
<feature type="transmembrane region" description="Helical" evidence="1">
    <location>
        <begin position="135"/>
        <end position="153"/>
    </location>
</feature>
<feature type="transmembrane region" description="Helical" evidence="1">
    <location>
        <begin position="55"/>
        <end position="76"/>
    </location>
</feature>
<dbReference type="PANTHER" id="PTHR14969:SF13">
    <property type="entry name" value="AT30094P"/>
    <property type="match status" value="1"/>
</dbReference>
<protein>
    <submittedName>
        <fullName evidence="3">Phosphatidylglycerophosphatase B</fullName>
    </submittedName>
</protein>
<accession>A0A1D3UWE0</accession>
<keyword evidence="1" id="KW-0472">Membrane</keyword>
<sequence precursor="true">MEELLAYEHDLFTWINSTHTPLTDALLWPFSGTLIWCPVVLVPFWFYLRKRPDRLPASLSIGLIILLCSIVSDLVFKPLFSRFRPTMHPLYLEQVRLLKEYTANGLYGFISGHTTNAFGFAMLSSLLIGKRPYTIGIFVWALAMGYSRIYLGAHFVSDVWAGMITGSLLGVLVFFLYRWATQRYFISHTPTEG</sequence>
<evidence type="ECO:0000259" key="2">
    <source>
        <dbReference type="SMART" id="SM00014"/>
    </source>
</evidence>
<keyword evidence="1" id="KW-1133">Transmembrane helix</keyword>
<keyword evidence="1" id="KW-0812">Transmembrane</keyword>
<feature type="transmembrane region" description="Helical" evidence="1">
    <location>
        <begin position="26"/>
        <end position="48"/>
    </location>
</feature>
<dbReference type="Proteomes" id="UP000182057">
    <property type="component" value="Unassembled WGS sequence"/>
</dbReference>
<feature type="transmembrane region" description="Helical" evidence="1">
    <location>
        <begin position="159"/>
        <end position="177"/>
    </location>
</feature>
<dbReference type="EMBL" id="FMMM01000078">
    <property type="protein sequence ID" value="SCQ24258.1"/>
    <property type="molecule type" value="Genomic_DNA"/>
</dbReference>
<feature type="domain" description="Phosphatidic acid phosphatase type 2/haloperoxidase" evidence="2">
    <location>
        <begin position="61"/>
        <end position="174"/>
    </location>
</feature>
<dbReference type="PANTHER" id="PTHR14969">
    <property type="entry name" value="SPHINGOSINE-1-PHOSPHATE PHOSPHOHYDROLASE"/>
    <property type="match status" value="1"/>
</dbReference>
<dbReference type="InterPro" id="IPR036938">
    <property type="entry name" value="PAP2/HPO_sf"/>
</dbReference>
<proteinExistence type="predicted"/>